<sequence length="102" mass="11649">ELKKLKDSLKNAKCLSSLPSKRSQEILEEAEVVINNLLGCDLCQNMKWYVKVECRNSVLIVACHHKCVHISDDGRDDSEEHAILKIATEFISHARYVIQKVE</sequence>
<evidence type="ECO:0000313" key="1">
    <source>
        <dbReference type="EMBL" id="KKK64721.1"/>
    </source>
</evidence>
<dbReference type="AlphaFoldDB" id="A0A0F8ZXR2"/>
<accession>A0A0F8ZXR2</accession>
<dbReference type="EMBL" id="LAZR01060894">
    <property type="protein sequence ID" value="KKK64721.1"/>
    <property type="molecule type" value="Genomic_DNA"/>
</dbReference>
<organism evidence="1">
    <name type="scientific">marine sediment metagenome</name>
    <dbReference type="NCBI Taxonomy" id="412755"/>
    <lineage>
        <taxon>unclassified sequences</taxon>
        <taxon>metagenomes</taxon>
        <taxon>ecological metagenomes</taxon>
    </lineage>
</organism>
<name>A0A0F8ZXR2_9ZZZZ</name>
<protein>
    <submittedName>
        <fullName evidence="1">Uncharacterized protein</fullName>
    </submittedName>
</protein>
<proteinExistence type="predicted"/>
<comment type="caution">
    <text evidence="1">The sequence shown here is derived from an EMBL/GenBank/DDBJ whole genome shotgun (WGS) entry which is preliminary data.</text>
</comment>
<feature type="non-terminal residue" evidence="1">
    <location>
        <position position="1"/>
    </location>
</feature>
<reference evidence="1" key="1">
    <citation type="journal article" date="2015" name="Nature">
        <title>Complex archaea that bridge the gap between prokaryotes and eukaryotes.</title>
        <authorList>
            <person name="Spang A."/>
            <person name="Saw J.H."/>
            <person name="Jorgensen S.L."/>
            <person name="Zaremba-Niedzwiedzka K."/>
            <person name="Martijn J."/>
            <person name="Lind A.E."/>
            <person name="van Eijk R."/>
            <person name="Schleper C."/>
            <person name="Guy L."/>
            <person name="Ettema T.J."/>
        </authorList>
    </citation>
    <scope>NUCLEOTIDE SEQUENCE</scope>
</reference>
<gene>
    <name evidence="1" type="ORF">LCGC14_2981300</name>
</gene>